<feature type="region of interest" description="Disordered" evidence="2">
    <location>
        <begin position="1"/>
        <end position="26"/>
    </location>
</feature>
<keyword evidence="4" id="KW-0808">Transferase</keyword>
<dbReference type="GO" id="GO:0070566">
    <property type="term" value="F:adenylyltransferase activity"/>
    <property type="evidence" value="ECO:0007669"/>
    <property type="project" value="TreeGrafter"/>
</dbReference>
<dbReference type="Pfam" id="PF00501">
    <property type="entry name" value="AMP-binding"/>
    <property type="match status" value="1"/>
</dbReference>
<proteinExistence type="inferred from homology"/>
<dbReference type="AlphaFoldDB" id="A0A387HCI8"/>
<evidence type="ECO:0000313" key="4">
    <source>
        <dbReference type="EMBL" id="AYG78358.1"/>
    </source>
</evidence>
<dbReference type="GO" id="GO:0006633">
    <property type="term" value="P:fatty acid biosynthetic process"/>
    <property type="evidence" value="ECO:0007669"/>
    <property type="project" value="TreeGrafter"/>
</dbReference>
<feature type="domain" description="AMP-dependent synthetase/ligase" evidence="3">
    <location>
        <begin position="57"/>
        <end position="432"/>
    </location>
</feature>
<gene>
    <name evidence="4" type="ORF">DWB77_00465</name>
</gene>
<dbReference type="InterPro" id="IPR020845">
    <property type="entry name" value="AMP-binding_CS"/>
</dbReference>
<accession>A0A387HCI8</accession>
<dbReference type="EMBL" id="CP032698">
    <property type="protein sequence ID" value="AYG78358.1"/>
    <property type="molecule type" value="Genomic_DNA"/>
</dbReference>
<dbReference type="InterPro" id="IPR000873">
    <property type="entry name" value="AMP-dep_synth/lig_dom"/>
</dbReference>
<comment type="similarity">
    <text evidence="1">Belongs to the ATP-dependent AMP-binding enzyme family.</text>
</comment>
<evidence type="ECO:0000259" key="3">
    <source>
        <dbReference type="Pfam" id="PF00501"/>
    </source>
</evidence>
<protein>
    <submittedName>
        <fullName evidence="4">4-hydroxyphenylalkanoate adenylyltransferase</fullName>
    </submittedName>
</protein>
<dbReference type="Gene3D" id="3.30.300.30">
    <property type="match status" value="1"/>
</dbReference>
<evidence type="ECO:0000313" key="5">
    <source>
        <dbReference type="Proteomes" id="UP000271554"/>
    </source>
</evidence>
<evidence type="ECO:0000256" key="1">
    <source>
        <dbReference type="ARBA" id="ARBA00006432"/>
    </source>
</evidence>
<dbReference type="InterPro" id="IPR042099">
    <property type="entry name" value="ANL_N_sf"/>
</dbReference>
<dbReference type="GO" id="GO:0005886">
    <property type="term" value="C:plasma membrane"/>
    <property type="evidence" value="ECO:0007669"/>
    <property type="project" value="TreeGrafter"/>
</dbReference>
<reference evidence="4 5" key="1">
    <citation type="submission" date="2018-10" db="EMBL/GenBank/DDBJ databases">
        <title>Relationship between Morphology and Antimicrobial Activity in Streptomyces.</title>
        <authorList>
            <person name="Kang H.J."/>
            <person name="Kim S.B."/>
        </authorList>
    </citation>
    <scope>NUCLEOTIDE SEQUENCE [LARGE SCALE GENOMIC DNA]</scope>
    <source>
        <strain evidence="4 5">BH38</strain>
    </source>
</reference>
<feature type="compositionally biased region" description="Low complexity" evidence="2">
    <location>
        <begin position="1"/>
        <end position="13"/>
    </location>
</feature>
<name>A0A387HCI8_9ACTN</name>
<dbReference type="Proteomes" id="UP000271554">
    <property type="component" value="Chromosome"/>
</dbReference>
<dbReference type="SUPFAM" id="SSF56801">
    <property type="entry name" value="Acetyl-CoA synthetase-like"/>
    <property type="match status" value="1"/>
</dbReference>
<dbReference type="KEGG" id="shun:DWB77_00465"/>
<dbReference type="PANTHER" id="PTHR22754:SF32">
    <property type="entry name" value="DISCO-INTERACTING PROTEIN 2"/>
    <property type="match status" value="1"/>
</dbReference>
<dbReference type="Gene3D" id="3.40.50.12780">
    <property type="entry name" value="N-terminal domain of ligase-like"/>
    <property type="match status" value="1"/>
</dbReference>
<dbReference type="OrthoDB" id="3671040at2"/>
<organism evidence="4 5">
    <name type="scientific">Streptomyces hundungensis</name>
    <dbReference type="NCBI Taxonomy" id="1077946"/>
    <lineage>
        <taxon>Bacteria</taxon>
        <taxon>Bacillati</taxon>
        <taxon>Actinomycetota</taxon>
        <taxon>Actinomycetes</taxon>
        <taxon>Kitasatosporales</taxon>
        <taxon>Streptomycetaceae</taxon>
        <taxon>Streptomyces</taxon>
    </lineage>
</organism>
<keyword evidence="5" id="KW-1185">Reference proteome</keyword>
<dbReference type="InterPro" id="IPR045851">
    <property type="entry name" value="AMP-bd_C_sf"/>
</dbReference>
<dbReference type="PANTHER" id="PTHR22754">
    <property type="entry name" value="DISCO-INTERACTING PROTEIN 2 DIP2 -RELATED"/>
    <property type="match status" value="1"/>
</dbReference>
<evidence type="ECO:0000256" key="2">
    <source>
        <dbReference type="SAM" id="MobiDB-lite"/>
    </source>
</evidence>
<dbReference type="PROSITE" id="PS00455">
    <property type="entry name" value="AMP_BINDING"/>
    <property type="match status" value="1"/>
</dbReference>
<sequence>MDTLNSPTLDSPAPDSPAPVSPTLDHTAPTLRALDSPTLCDAVRALGPGVSVSYPRTGERLDAAGLDTASERFAHRLVEAGVRPGDVVGLLSPTGPQVLVGLLGIVRAGAAASMLPTTAGTPEREAERLAPAVGAAGMRHLVVRRDCADTARALHGLHPALTVVDTESSPSRSPAGRLPRVAPEDLAVVQFTSGSTSAPKGVMLSHATVLAGLRAIAASARMGGDDVMVTWVPHFHDMGLFGPLAVLFAGGSVHVIPPLDFVRRPGRVLRLLAETGATLLTGPDFSYQRLAAAATPELAAELDLSRWRLAFNGAEPVRSATVSAFRTRMAPAKVAASTMYPVYGMAEATLAITFPAPGTTPRVVHVDRQRLSDDGLAIEVPPGHPQAKPLVAVGRPVLGMELRLVDAAGSVCGPGQLGEIQISGPAVTSGYYGDPVATAAAFDGPWLRTGDLGLQLDGDLFVTGRRKEMIVVNGQNHFPEDAESLTRDLPGVHRGRCVAYADIAGERLTVAVEIAPGGDPDVVARQIHRTLAERLGTASVHVHPLRPGWLPLTTSGKWQRGLVRELLADEAGAPQR</sequence>
<keyword evidence="4" id="KW-0548">Nucleotidyltransferase</keyword>